<dbReference type="InterPro" id="IPR036508">
    <property type="entry name" value="Chitin-bd_dom_sf"/>
</dbReference>
<evidence type="ECO:0000313" key="12">
    <source>
        <dbReference type="EMBL" id="KAF3693503.1"/>
    </source>
</evidence>
<gene>
    <name evidence="12" type="ORF">EXN66_Car009179</name>
</gene>
<dbReference type="EMBL" id="CM015720">
    <property type="protein sequence ID" value="KAF3693503.1"/>
    <property type="molecule type" value="Genomic_DNA"/>
</dbReference>
<feature type="domain" description="Chitin-binding type-2" evidence="11">
    <location>
        <begin position="98"/>
        <end position="153"/>
    </location>
</feature>
<keyword evidence="7" id="KW-1015">Disulfide bond</keyword>
<evidence type="ECO:0000256" key="10">
    <source>
        <dbReference type="SAM" id="SignalP"/>
    </source>
</evidence>
<keyword evidence="6" id="KW-0119">Carbohydrate metabolism</keyword>
<dbReference type="PANTHER" id="PTHR23301:SF0">
    <property type="entry name" value="CHITIN-BINDING TYPE-2 DOMAIN-CONTAINING PROTEIN-RELATED"/>
    <property type="match status" value="1"/>
</dbReference>
<dbReference type="SMART" id="SM00494">
    <property type="entry name" value="ChtBD2"/>
    <property type="match status" value="3"/>
</dbReference>
<dbReference type="GO" id="GO:0008843">
    <property type="term" value="F:endochitinase activity"/>
    <property type="evidence" value="ECO:0007669"/>
    <property type="project" value="UniProtKB-EC"/>
</dbReference>
<keyword evidence="3" id="KW-0147">Chitin-binding</keyword>
<dbReference type="GO" id="GO:0006032">
    <property type="term" value="P:chitin catabolic process"/>
    <property type="evidence" value="ECO:0007669"/>
    <property type="project" value="UniProtKB-KW"/>
</dbReference>
<proteinExistence type="predicted"/>
<evidence type="ECO:0000256" key="9">
    <source>
        <dbReference type="SAM" id="MobiDB-lite"/>
    </source>
</evidence>
<keyword evidence="6" id="KW-0146">Chitin degradation</keyword>
<accession>A0A6G1PTI7</accession>
<dbReference type="InterPro" id="IPR051940">
    <property type="entry name" value="Chitin_bind-dev_reg"/>
</dbReference>
<keyword evidence="5" id="KW-0677">Repeat</keyword>
<evidence type="ECO:0000259" key="11">
    <source>
        <dbReference type="PROSITE" id="PS50940"/>
    </source>
</evidence>
<evidence type="ECO:0000256" key="3">
    <source>
        <dbReference type="ARBA" id="ARBA00022669"/>
    </source>
</evidence>
<comment type="catalytic activity">
    <reaction evidence="1">
        <text>Random endo-hydrolysis of N-acetyl-beta-D-glucosaminide (1-&gt;4)-beta-linkages in chitin and chitodextrins.</text>
        <dbReference type="EC" id="3.2.1.14"/>
    </reaction>
</comment>
<dbReference type="PANTHER" id="PTHR23301">
    <property type="entry name" value="CHITIN BINDING PERITROPHIN-A"/>
    <property type="match status" value="1"/>
</dbReference>
<dbReference type="GO" id="GO:0008061">
    <property type="term" value="F:chitin binding"/>
    <property type="evidence" value="ECO:0007669"/>
    <property type="project" value="UniProtKB-KW"/>
</dbReference>
<evidence type="ECO:0000256" key="5">
    <source>
        <dbReference type="ARBA" id="ARBA00022737"/>
    </source>
</evidence>
<feature type="domain" description="Chitin-binding type-2" evidence="11">
    <location>
        <begin position="24"/>
        <end position="83"/>
    </location>
</feature>
<evidence type="ECO:0000313" key="13">
    <source>
        <dbReference type="Proteomes" id="UP000503349"/>
    </source>
</evidence>
<feature type="region of interest" description="Disordered" evidence="9">
    <location>
        <begin position="225"/>
        <end position="326"/>
    </location>
</feature>
<dbReference type="AlphaFoldDB" id="A0A6G1PTI7"/>
<feature type="chain" id="PRO_5026223403" description="chitinase" evidence="10">
    <location>
        <begin position="21"/>
        <end position="326"/>
    </location>
</feature>
<reference evidence="12 13" key="1">
    <citation type="submission" date="2019-02" db="EMBL/GenBank/DDBJ databases">
        <title>Opniocepnalus argus genome.</title>
        <authorList>
            <person name="Zhou C."/>
            <person name="Xiao S."/>
        </authorList>
    </citation>
    <scope>NUCLEOTIDE SEQUENCE [LARGE SCALE GENOMIC DNA]</scope>
    <source>
        <strain evidence="12">OARG1902GOOAL</strain>
        <tissue evidence="12">Muscle</tissue>
    </source>
</reference>
<evidence type="ECO:0000256" key="6">
    <source>
        <dbReference type="ARBA" id="ARBA00023024"/>
    </source>
</evidence>
<reference evidence="13" key="2">
    <citation type="submission" date="2019-02" db="EMBL/GenBank/DDBJ databases">
        <title>Opniocepnalus argus Var Kimnra genome.</title>
        <authorList>
            <person name="Zhou C."/>
            <person name="Xiao S."/>
        </authorList>
    </citation>
    <scope>NUCLEOTIDE SEQUENCE [LARGE SCALE GENOMIC DNA]</scope>
</reference>
<dbReference type="GO" id="GO:0005576">
    <property type="term" value="C:extracellular region"/>
    <property type="evidence" value="ECO:0007669"/>
    <property type="project" value="InterPro"/>
</dbReference>
<evidence type="ECO:0000256" key="1">
    <source>
        <dbReference type="ARBA" id="ARBA00000822"/>
    </source>
</evidence>
<keyword evidence="6" id="KW-0624">Polysaccharide degradation</keyword>
<dbReference type="Proteomes" id="UP000503349">
    <property type="component" value="Chromosome 9"/>
</dbReference>
<feature type="domain" description="Chitin-binding type-2" evidence="11">
    <location>
        <begin position="168"/>
        <end position="227"/>
    </location>
</feature>
<feature type="compositionally biased region" description="Low complexity" evidence="9">
    <location>
        <begin position="227"/>
        <end position="320"/>
    </location>
</feature>
<name>A0A6G1PTI7_CHAAH</name>
<evidence type="ECO:0000256" key="2">
    <source>
        <dbReference type="ARBA" id="ARBA00012729"/>
    </source>
</evidence>
<keyword evidence="13" id="KW-1185">Reference proteome</keyword>
<evidence type="ECO:0000256" key="4">
    <source>
        <dbReference type="ARBA" id="ARBA00022729"/>
    </source>
</evidence>
<feature type="signal peptide" evidence="10">
    <location>
        <begin position="1"/>
        <end position="20"/>
    </location>
</feature>
<protein>
    <recommendedName>
        <fullName evidence="2">chitinase</fullName>
        <ecNumber evidence="2">3.2.1.14</ecNumber>
    </recommendedName>
</protein>
<dbReference type="Pfam" id="PF01607">
    <property type="entry name" value="CBM_14"/>
    <property type="match status" value="3"/>
</dbReference>
<dbReference type="Gene3D" id="3.20.20.80">
    <property type="entry name" value="Glycosidases"/>
    <property type="match status" value="3"/>
</dbReference>
<keyword evidence="8" id="KW-0325">Glycoprotein</keyword>
<organism evidence="12 13">
    <name type="scientific">Channa argus</name>
    <name type="common">Northern snakehead</name>
    <name type="synonym">Ophicephalus argus</name>
    <dbReference type="NCBI Taxonomy" id="215402"/>
    <lineage>
        <taxon>Eukaryota</taxon>
        <taxon>Metazoa</taxon>
        <taxon>Chordata</taxon>
        <taxon>Craniata</taxon>
        <taxon>Vertebrata</taxon>
        <taxon>Euteleostomi</taxon>
        <taxon>Actinopterygii</taxon>
        <taxon>Neopterygii</taxon>
        <taxon>Teleostei</taxon>
        <taxon>Neoteleostei</taxon>
        <taxon>Acanthomorphata</taxon>
        <taxon>Anabantaria</taxon>
        <taxon>Anabantiformes</taxon>
        <taxon>Channoidei</taxon>
        <taxon>Channidae</taxon>
        <taxon>Channa</taxon>
    </lineage>
</organism>
<keyword evidence="4 10" id="KW-0732">Signal</keyword>
<evidence type="ECO:0000256" key="8">
    <source>
        <dbReference type="ARBA" id="ARBA00023180"/>
    </source>
</evidence>
<dbReference type="InterPro" id="IPR002557">
    <property type="entry name" value="Chitin-bd_dom"/>
</dbReference>
<dbReference type="SUPFAM" id="SSF57625">
    <property type="entry name" value="Invertebrate chitin-binding proteins"/>
    <property type="match status" value="3"/>
</dbReference>
<evidence type="ECO:0000256" key="7">
    <source>
        <dbReference type="ARBA" id="ARBA00023157"/>
    </source>
</evidence>
<dbReference type="PROSITE" id="PS50940">
    <property type="entry name" value="CHIT_BIND_II"/>
    <property type="match status" value="3"/>
</dbReference>
<sequence length="326" mass="35093">MGRLILTPGLCLIIAISASAGSINEFCKGKGNGNYANPDNPNSYITCSNGLTYVRDCPAGLIFRESLKICDWPTAPAPVGCNSTPKTTRKTTPAGPVDQFCQGKRDGDYTNPNNQYTFYTCSNGLTYLRDCPAGLIFRECLDRCDWPTTPCFTTPKTTNKPTTPGPVDQFCKGKRDGDYTNPKNQYTFYTCSNGLTYLRNCPAGLIFRESLKICDWPTNPAPTSCNSTPKISTSTPTPTTTTKPPTTTTHSCITSTTPRPTPTTTHSCITSTTPPTTTTTPPTTTTHSCITSTTTPTTTTTPPTTTTHSCITSTTPSTTPKVCDHH</sequence>
<dbReference type="EC" id="3.2.1.14" evidence="2"/>